<feature type="domain" description="NADPH-dependent FMN reductase-like" evidence="1">
    <location>
        <begin position="9"/>
        <end position="144"/>
    </location>
</feature>
<dbReference type="Proteomes" id="UP000306628">
    <property type="component" value="Unassembled WGS sequence"/>
</dbReference>
<dbReference type="EMBL" id="VCKX01000025">
    <property type="protein sequence ID" value="TMR36329.1"/>
    <property type="molecule type" value="Genomic_DNA"/>
</dbReference>
<name>A0A5S4GU06_9ACTN</name>
<dbReference type="PANTHER" id="PTHR30543">
    <property type="entry name" value="CHROMATE REDUCTASE"/>
    <property type="match status" value="1"/>
</dbReference>
<evidence type="ECO:0000313" key="3">
    <source>
        <dbReference type="Proteomes" id="UP000306628"/>
    </source>
</evidence>
<dbReference type="GO" id="GO:0005829">
    <property type="term" value="C:cytosol"/>
    <property type="evidence" value="ECO:0007669"/>
    <property type="project" value="TreeGrafter"/>
</dbReference>
<dbReference type="InterPro" id="IPR029039">
    <property type="entry name" value="Flavoprotein-like_sf"/>
</dbReference>
<comment type="caution">
    <text evidence="2">The sequence shown here is derived from an EMBL/GenBank/DDBJ whole genome shotgun (WGS) entry which is preliminary data.</text>
</comment>
<dbReference type="RefSeq" id="WP_138689554.1">
    <property type="nucleotide sequence ID" value="NZ_JBHSAZ010000076.1"/>
</dbReference>
<organism evidence="2 3">
    <name type="scientific">Nonomuraea zeae</name>
    <dbReference type="NCBI Taxonomy" id="1642303"/>
    <lineage>
        <taxon>Bacteria</taxon>
        <taxon>Bacillati</taxon>
        <taxon>Actinomycetota</taxon>
        <taxon>Actinomycetes</taxon>
        <taxon>Streptosporangiales</taxon>
        <taxon>Streptosporangiaceae</taxon>
        <taxon>Nonomuraea</taxon>
    </lineage>
</organism>
<keyword evidence="3" id="KW-1185">Reference proteome</keyword>
<dbReference type="InterPro" id="IPR005025">
    <property type="entry name" value="FMN_Rdtase-like_dom"/>
</dbReference>
<proteinExistence type="predicted"/>
<dbReference type="OrthoDB" id="9812295at2"/>
<evidence type="ECO:0000259" key="1">
    <source>
        <dbReference type="Pfam" id="PF03358"/>
    </source>
</evidence>
<dbReference type="GO" id="GO:0016491">
    <property type="term" value="F:oxidoreductase activity"/>
    <property type="evidence" value="ECO:0007669"/>
    <property type="project" value="InterPro"/>
</dbReference>
<reference evidence="2 3" key="1">
    <citation type="submission" date="2019-05" db="EMBL/GenBank/DDBJ databases">
        <title>Draft genome sequence of Nonomuraea zeae DSM 100528.</title>
        <authorList>
            <person name="Saricaoglu S."/>
            <person name="Isik K."/>
        </authorList>
    </citation>
    <scope>NUCLEOTIDE SEQUENCE [LARGE SCALE GENOMIC DNA]</scope>
    <source>
        <strain evidence="2 3">DSM 100528</strain>
    </source>
</reference>
<accession>A0A5S4GU06</accession>
<sequence>MTIGDNPLQVAVIIGSTRAGRVCDTVGEWFAARAARREDLAIEVLDLARYAFPGCYPQEATPAMRRFTESVGGADAFVVVTPEYNRSFPASLKQAIDFAYDEWQGKPVGFVSYGSGSAGHYAVEQLRTVFGALHTVTVRDWVGLDLLGDDLDEQGRPRDTDDRLRAVAALLDQLTWWGRTLRAGRHAQPYVS</sequence>
<dbReference type="SUPFAM" id="SSF52218">
    <property type="entry name" value="Flavoproteins"/>
    <property type="match status" value="1"/>
</dbReference>
<protein>
    <submittedName>
        <fullName evidence="2">NAD(P)H-dependent oxidoreductase</fullName>
    </submittedName>
</protein>
<dbReference type="GO" id="GO:0010181">
    <property type="term" value="F:FMN binding"/>
    <property type="evidence" value="ECO:0007669"/>
    <property type="project" value="TreeGrafter"/>
</dbReference>
<dbReference type="AlphaFoldDB" id="A0A5S4GU06"/>
<dbReference type="InterPro" id="IPR050712">
    <property type="entry name" value="NAD(P)H-dep_reductase"/>
</dbReference>
<dbReference type="Gene3D" id="3.40.50.360">
    <property type="match status" value="1"/>
</dbReference>
<gene>
    <name evidence="2" type="ORF">ETD85_11050</name>
</gene>
<dbReference type="Pfam" id="PF03358">
    <property type="entry name" value="FMN_red"/>
    <property type="match status" value="1"/>
</dbReference>
<evidence type="ECO:0000313" key="2">
    <source>
        <dbReference type="EMBL" id="TMR36329.1"/>
    </source>
</evidence>
<dbReference type="PANTHER" id="PTHR30543:SF21">
    <property type="entry name" value="NAD(P)H-DEPENDENT FMN REDUCTASE LOT6"/>
    <property type="match status" value="1"/>
</dbReference>